<reference evidence="1" key="1">
    <citation type="submission" date="2021-05" db="EMBL/GenBank/DDBJ databases">
        <authorList>
            <person name="Pan Q."/>
            <person name="Jouanno E."/>
            <person name="Zahm M."/>
            <person name="Klopp C."/>
            <person name="Cabau C."/>
            <person name="Louis A."/>
            <person name="Berthelot C."/>
            <person name="Parey E."/>
            <person name="Roest Crollius H."/>
            <person name="Montfort J."/>
            <person name="Robinson-Rechavi M."/>
            <person name="Bouchez O."/>
            <person name="Lampietro C."/>
            <person name="Lopez Roques C."/>
            <person name="Donnadieu C."/>
            <person name="Postlethwait J."/>
            <person name="Bobe J."/>
            <person name="Dillon D."/>
            <person name="Chandos A."/>
            <person name="von Hippel F."/>
            <person name="Guiguen Y."/>
        </authorList>
    </citation>
    <scope>NUCLEOTIDE SEQUENCE</scope>
    <source>
        <strain evidence="1">YG-Jan2019</strain>
    </source>
</reference>
<accession>A0ACC2FIW8</accession>
<dbReference type="Proteomes" id="UP001157502">
    <property type="component" value="Chromosome 27"/>
</dbReference>
<gene>
    <name evidence="1" type="ORF">DPEC_G00296190</name>
</gene>
<comment type="caution">
    <text evidence="1">The sequence shown here is derived from an EMBL/GenBank/DDBJ whole genome shotgun (WGS) entry which is preliminary data.</text>
</comment>
<evidence type="ECO:0000313" key="1">
    <source>
        <dbReference type="EMBL" id="KAJ7991329.1"/>
    </source>
</evidence>
<proteinExistence type="predicted"/>
<organism evidence="1 2">
    <name type="scientific">Dallia pectoralis</name>
    <name type="common">Alaska blackfish</name>
    <dbReference type="NCBI Taxonomy" id="75939"/>
    <lineage>
        <taxon>Eukaryota</taxon>
        <taxon>Metazoa</taxon>
        <taxon>Chordata</taxon>
        <taxon>Craniata</taxon>
        <taxon>Vertebrata</taxon>
        <taxon>Euteleostomi</taxon>
        <taxon>Actinopterygii</taxon>
        <taxon>Neopterygii</taxon>
        <taxon>Teleostei</taxon>
        <taxon>Protacanthopterygii</taxon>
        <taxon>Esociformes</taxon>
        <taxon>Umbridae</taxon>
        <taxon>Dallia</taxon>
    </lineage>
</organism>
<sequence>MEAGAAKSSSPEAQSNIAFDKVPSSSNYSKLCHQQSHLAIQSSYYVFNIEYSATGLSTLEFIQRGCKKMFLSAKSS</sequence>
<name>A0ACC2FIW8_DALPE</name>
<keyword evidence="2" id="KW-1185">Reference proteome</keyword>
<evidence type="ECO:0000313" key="2">
    <source>
        <dbReference type="Proteomes" id="UP001157502"/>
    </source>
</evidence>
<protein>
    <submittedName>
        <fullName evidence="1">Uncharacterized protein</fullName>
    </submittedName>
</protein>
<dbReference type="EMBL" id="CM055754">
    <property type="protein sequence ID" value="KAJ7991329.1"/>
    <property type="molecule type" value="Genomic_DNA"/>
</dbReference>